<accession>A0A450T383</accession>
<proteinExistence type="predicted"/>
<dbReference type="AlphaFoldDB" id="A0A450T383"/>
<evidence type="ECO:0000313" key="1">
    <source>
        <dbReference type="EMBL" id="VFJ60973.1"/>
    </source>
</evidence>
<sequence length="386" mass="42555">MHYEIFRVSTDVADAWIIGEKGGYDYAYGGTRKMAPDVDDDTVEEELFGLMHYESHFKNCLINQAITDGALDGFNGELPEGFMNSRIGGGRCLFRPKNKAIDEILSDPAHEDFGGVIKVLFQDVGSLLNKKDGRIKLTPDFGKFAGVSDILGVFTPHVLGIRCEDGGCGGKASYTSTGIIMALETFGIDFYKDKPVTLIGSDGALGTDITNYFLTNSYGNTKVCDIAYEEDDIRFSEVPDPIEALPANWGMFTDHCLQRGGVIVTTTVGNELENSNWRILPENTLLVLAHNLALPRGEDGRTLAYEIENRNITLIPGQILTLGGALTSRLEWFSRKNGIRDFDKQLAHRIVGAMVTFLLGKVTDISEEIPGETMYEKMASYAQFEL</sequence>
<dbReference type="EMBL" id="CAADEW010000110">
    <property type="protein sequence ID" value="VFJ60973.1"/>
    <property type="molecule type" value="Genomic_DNA"/>
</dbReference>
<reference evidence="1" key="1">
    <citation type="submission" date="2019-02" db="EMBL/GenBank/DDBJ databases">
        <authorList>
            <person name="Gruber-Vodicka R. H."/>
            <person name="Seah K. B. B."/>
        </authorList>
    </citation>
    <scope>NUCLEOTIDE SEQUENCE</scope>
    <source>
        <strain evidence="1">BECK_BZ15</strain>
    </source>
</reference>
<protein>
    <submittedName>
        <fullName evidence="1">Uncharacterized protein</fullName>
    </submittedName>
</protein>
<gene>
    <name evidence="1" type="ORF">BECKFW1821A_GA0114235_11102</name>
</gene>
<name>A0A450T383_9GAMM</name>
<organism evidence="1">
    <name type="scientific">Candidatus Kentrum sp. FW</name>
    <dbReference type="NCBI Taxonomy" id="2126338"/>
    <lineage>
        <taxon>Bacteria</taxon>
        <taxon>Pseudomonadati</taxon>
        <taxon>Pseudomonadota</taxon>
        <taxon>Gammaproteobacteria</taxon>
        <taxon>Candidatus Kentrum</taxon>
    </lineage>
</organism>